<comment type="pathway">
    <text evidence="1">Glycerolipid metabolism; triacylglycerol biosynthesis.</text>
</comment>
<gene>
    <name evidence="11" type="ORF">LOD99_6956</name>
</gene>
<keyword evidence="4" id="KW-0012">Acyltransferase</keyword>
<dbReference type="PANTHER" id="PTHR31650:SF1">
    <property type="entry name" value="WAX ESTER SYNTHASE_DIACYLGLYCEROL ACYLTRANSFERASE 4-RELATED"/>
    <property type="match status" value="1"/>
</dbReference>
<evidence type="ECO:0000256" key="1">
    <source>
        <dbReference type="ARBA" id="ARBA00004771"/>
    </source>
</evidence>
<evidence type="ECO:0000313" key="11">
    <source>
        <dbReference type="EMBL" id="KAI6648883.1"/>
    </source>
</evidence>
<dbReference type="EMBL" id="JAKMXF010000324">
    <property type="protein sequence ID" value="KAI6648883.1"/>
    <property type="molecule type" value="Genomic_DNA"/>
</dbReference>
<feature type="domain" description="O-acyltransferase WSD1-like N-terminal" evidence="9">
    <location>
        <begin position="65"/>
        <end position="225"/>
    </location>
</feature>
<keyword evidence="8" id="KW-1133">Transmembrane helix</keyword>
<keyword evidence="3" id="KW-0808">Transferase</keyword>
<evidence type="ECO:0000256" key="8">
    <source>
        <dbReference type="SAM" id="Phobius"/>
    </source>
</evidence>
<dbReference type="GO" id="GO:0019432">
    <property type="term" value="P:triglyceride biosynthetic process"/>
    <property type="evidence" value="ECO:0007669"/>
    <property type="project" value="TreeGrafter"/>
</dbReference>
<dbReference type="PANTHER" id="PTHR31650">
    <property type="entry name" value="O-ACYLTRANSFERASE (WSD1-LIKE) FAMILY PROTEIN"/>
    <property type="match status" value="1"/>
</dbReference>
<dbReference type="Pfam" id="PF06974">
    <property type="entry name" value="WS_DGAT_C"/>
    <property type="match status" value="1"/>
</dbReference>
<dbReference type="AlphaFoldDB" id="A0AAV7JIZ3"/>
<keyword evidence="12" id="KW-1185">Reference proteome</keyword>
<evidence type="ECO:0000256" key="7">
    <source>
        <dbReference type="ARBA" id="ARBA00048109"/>
    </source>
</evidence>
<dbReference type="InterPro" id="IPR009721">
    <property type="entry name" value="O-acyltransferase_WSD1_C"/>
</dbReference>
<proteinExistence type="inferred from homology"/>
<evidence type="ECO:0000256" key="4">
    <source>
        <dbReference type="ARBA" id="ARBA00023315"/>
    </source>
</evidence>
<evidence type="ECO:0000259" key="9">
    <source>
        <dbReference type="Pfam" id="PF03007"/>
    </source>
</evidence>
<evidence type="ECO:0000256" key="3">
    <source>
        <dbReference type="ARBA" id="ARBA00022679"/>
    </source>
</evidence>
<evidence type="ECO:0000256" key="2">
    <source>
        <dbReference type="ARBA" id="ARBA00005189"/>
    </source>
</evidence>
<evidence type="ECO:0000259" key="10">
    <source>
        <dbReference type="Pfam" id="PF06974"/>
    </source>
</evidence>
<comment type="catalytic activity">
    <reaction evidence="6">
        <text>a long chain fatty alcohol + a fatty acyl-CoA = a long-chain alcohol wax ester + CoA</text>
        <dbReference type="Rhea" id="RHEA:38443"/>
        <dbReference type="ChEBI" id="CHEBI:17135"/>
        <dbReference type="ChEBI" id="CHEBI:57287"/>
        <dbReference type="ChEBI" id="CHEBI:77636"/>
        <dbReference type="ChEBI" id="CHEBI:235323"/>
        <dbReference type="EC" id="2.3.1.75"/>
    </reaction>
</comment>
<evidence type="ECO:0000313" key="12">
    <source>
        <dbReference type="Proteomes" id="UP001165289"/>
    </source>
</evidence>
<dbReference type="GO" id="GO:0047196">
    <property type="term" value="F:long-chain-alcohol O-fatty-acyltransferase activity"/>
    <property type="evidence" value="ECO:0007669"/>
    <property type="project" value="UniProtKB-EC"/>
</dbReference>
<reference evidence="11 12" key="1">
    <citation type="journal article" date="2023" name="BMC Biol.">
        <title>The compact genome of the sponge Oopsacas minuta (Hexactinellida) is lacking key metazoan core genes.</title>
        <authorList>
            <person name="Santini S."/>
            <person name="Schenkelaars Q."/>
            <person name="Jourda C."/>
            <person name="Duchesne M."/>
            <person name="Belahbib H."/>
            <person name="Rocher C."/>
            <person name="Selva M."/>
            <person name="Riesgo A."/>
            <person name="Vervoort M."/>
            <person name="Leys S.P."/>
            <person name="Kodjabachian L."/>
            <person name="Le Bivic A."/>
            <person name="Borchiellini C."/>
            <person name="Claverie J.M."/>
            <person name="Renard E."/>
        </authorList>
    </citation>
    <scope>NUCLEOTIDE SEQUENCE [LARGE SCALE GENOMIC DNA]</scope>
    <source>
        <strain evidence="11">SPO-2</strain>
    </source>
</reference>
<dbReference type="GO" id="GO:0005886">
    <property type="term" value="C:plasma membrane"/>
    <property type="evidence" value="ECO:0007669"/>
    <property type="project" value="TreeGrafter"/>
</dbReference>
<feature type="domain" description="O-acyltransferase WSD1 C-terminal" evidence="10">
    <location>
        <begin position="345"/>
        <end position="485"/>
    </location>
</feature>
<protein>
    <submittedName>
        <fullName evidence="11">Diacylglycerol O-acyltransferase</fullName>
    </submittedName>
</protein>
<dbReference type="Pfam" id="PF03007">
    <property type="entry name" value="WS_DGAT_cat"/>
    <property type="match status" value="1"/>
</dbReference>
<name>A0AAV7JIZ3_9METZ</name>
<accession>A0AAV7JIZ3</accession>
<comment type="catalytic activity">
    <reaction evidence="7">
        <text>an acyl-CoA + a 1,2-diacyl-sn-glycerol = a triacyl-sn-glycerol + CoA</text>
        <dbReference type="Rhea" id="RHEA:10868"/>
        <dbReference type="ChEBI" id="CHEBI:17815"/>
        <dbReference type="ChEBI" id="CHEBI:57287"/>
        <dbReference type="ChEBI" id="CHEBI:58342"/>
        <dbReference type="ChEBI" id="CHEBI:64615"/>
        <dbReference type="EC" id="2.3.1.20"/>
    </reaction>
</comment>
<organism evidence="11 12">
    <name type="scientific">Oopsacas minuta</name>
    <dbReference type="NCBI Taxonomy" id="111878"/>
    <lineage>
        <taxon>Eukaryota</taxon>
        <taxon>Metazoa</taxon>
        <taxon>Porifera</taxon>
        <taxon>Hexactinellida</taxon>
        <taxon>Hexasterophora</taxon>
        <taxon>Lyssacinosida</taxon>
        <taxon>Leucopsacidae</taxon>
        <taxon>Oopsacas</taxon>
    </lineage>
</organism>
<dbReference type="GO" id="GO:0004144">
    <property type="term" value="F:diacylglycerol O-acyltransferase activity"/>
    <property type="evidence" value="ECO:0007669"/>
    <property type="project" value="UniProtKB-EC"/>
</dbReference>
<dbReference type="InterPro" id="IPR045034">
    <property type="entry name" value="O-acyltransferase_WSD1-like"/>
</dbReference>
<feature type="transmembrane region" description="Helical" evidence="8">
    <location>
        <begin position="20"/>
        <end position="45"/>
    </location>
</feature>
<keyword evidence="8" id="KW-0812">Transmembrane</keyword>
<comment type="pathway">
    <text evidence="2">Lipid metabolism.</text>
</comment>
<keyword evidence="8" id="KW-0472">Membrane</keyword>
<evidence type="ECO:0000256" key="6">
    <source>
        <dbReference type="ARBA" id="ARBA00047604"/>
    </source>
</evidence>
<evidence type="ECO:0000256" key="5">
    <source>
        <dbReference type="ARBA" id="ARBA00024360"/>
    </source>
</evidence>
<dbReference type="Proteomes" id="UP001165289">
    <property type="component" value="Unassembled WGS sequence"/>
</dbReference>
<comment type="similarity">
    <text evidence="5">In the N-terminal section; belongs to the long-chain O-acyltransferase family.</text>
</comment>
<dbReference type="InterPro" id="IPR004255">
    <property type="entry name" value="O-acyltransferase_WSD1_N"/>
</dbReference>
<comment type="caution">
    <text evidence="11">The sequence shown here is derived from an EMBL/GenBank/DDBJ whole genome shotgun (WGS) entry which is preliminary data.</text>
</comment>
<sequence length="490" mass="57012">MVSAVARYCLYILLYIPLELVYIILFVNMFIYHLIVYIIDIYYYVSQREARLQGLPYSKVVNYQEKLFYWLESENNHSYNTLISKLGKKIKFEDWKNTFNERILNGIDKNGEALFPKFRQVIQSGLVFDTWGYEGEINIENHSREIELNLSRDGAIEEYLGQLESVPLPTKRPEWHLYFVSDPNIEDYCYIIWRLNHSLADGISTWKVFLKTCDVSHKDELEPNRLAALQVPYWRRTLAKIQTFFALPVLAIDIRLFIAESDRKYTNSTTGVKKIAWTNKLDFEKIRLVKKKTKTTVNDVLMSLVTESLRRYFTIHPHGDIIKSKIIFGSGMAIEGTMDNDVLTNNVLGICIRFPAHIEGVFEQLKVIHRNMNIMKFGLWPWFFSMTLNSMLALPIPSSVKMNQIKILTVLGVYSNVPGPTSILQHNGVSYEELYGVVMTSWDQSMSLVFSSYRGSMHLAVKIDTILMEDPNEFVNMIPQVLEDMYKELC</sequence>